<protein>
    <submittedName>
        <fullName evidence="2">Uncharacterized protein</fullName>
    </submittedName>
</protein>
<reference evidence="2" key="1">
    <citation type="submission" date="2005-08" db="EMBL/GenBank/DDBJ databases">
        <title>Complete sequence of Chromosome1 of Ralstonia eutropha JMP134.</title>
        <authorList>
            <person name="Copeland A."/>
            <person name="Lucas S."/>
            <person name="Lapidus A."/>
            <person name="Barry K."/>
            <person name="Detter J.C."/>
            <person name="Glavina T."/>
            <person name="Hammon N."/>
            <person name="Israni S."/>
            <person name="Pitluck S."/>
            <person name="Goltsman E."/>
            <person name="Martinez M."/>
            <person name="Schmutz J."/>
            <person name="Larimer F."/>
            <person name="Land M."/>
            <person name="Lykidis A."/>
            <person name="Richardson P."/>
        </authorList>
    </citation>
    <scope>NUCLEOTIDE SEQUENCE</scope>
    <source>
        <strain evidence="2">JMP134</strain>
    </source>
</reference>
<name>Q46W19_CUPPJ</name>
<dbReference type="HOGENOM" id="CLU_155766_0_0_4"/>
<organism evidence="2">
    <name type="scientific">Cupriavidus pinatubonensis (strain JMP 134 / LMG 1197)</name>
    <name type="common">Cupriavidus necator (strain JMP 134)</name>
    <dbReference type="NCBI Taxonomy" id="264198"/>
    <lineage>
        <taxon>Bacteria</taxon>
        <taxon>Pseudomonadati</taxon>
        <taxon>Pseudomonadota</taxon>
        <taxon>Betaproteobacteria</taxon>
        <taxon>Burkholderiales</taxon>
        <taxon>Burkholderiaceae</taxon>
        <taxon>Cupriavidus</taxon>
    </lineage>
</organism>
<feature type="compositionally biased region" description="Pro residues" evidence="1">
    <location>
        <begin position="145"/>
        <end position="156"/>
    </location>
</feature>
<proteinExistence type="predicted"/>
<sequence length="156" mass="16307">MGYPGRHTHGWLAIITPPRGTAPSCRIRDVPIVFPFRVRTIRLLLLVLMLAYMPFQAWAGTAVHVSDAAACVTQHADNHRAGLCAAVEDATPGGTAPADVAEAAESSPLGADLAEQLLPAPQLRVVAGSAQSGLPRYAGAALPDPDLPLLPRPPRG</sequence>
<accession>Q46W19</accession>
<dbReference type="STRING" id="264198.Reut_A3306"/>
<dbReference type="AlphaFoldDB" id="Q46W19"/>
<gene>
    <name evidence="2" type="ordered locus">Reut_A3306</name>
</gene>
<dbReference type="EMBL" id="CP000090">
    <property type="protein sequence ID" value="AAZ62665.1"/>
    <property type="molecule type" value="Genomic_DNA"/>
</dbReference>
<dbReference type="KEGG" id="reu:Reut_A3306"/>
<evidence type="ECO:0000256" key="1">
    <source>
        <dbReference type="SAM" id="MobiDB-lite"/>
    </source>
</evidence>
<feature type="region of interest" description="Disordered" evidence="1">
    <location>
        <begin position="136"/>
        <end position="156"/>
    </location>
</feature>
<evidence type="ECO:0000313" key="2">
    <source>
        <dbReference type="EMBL" id="AAZ62665.1"/>
    </source>
</evidence>